<evidence type="ECO:0000313" key="2">
    <source>
        <dbReference type="EMBL" id="KAF2860124.1"/>
    </source>
</evidence>
<reference evidence="2" key="1">
    <citation type="journal article" date="2020" name="Stud. Mycol.">
        <title>101 Dothideomycetes genomes: a test case for predicting lifestyles and emergence of pathogens.</title>
        <authorList>
            <person name="Haridas S."/>
            <person name="Albert R."/>
            <person name="Binder M."/>
            <person name="Bloem J."/>
            <person name="Labutti K."/>
            <person name="Salamov A."/>
            <person name="Andreopoulos B."/>
            <person name="Baker S."/>
            <person name="Barry K."/>
            <person name="Bills G."/>
            <person name="Bluhm B."/>
            <person name="Cannon C."/>
            <person name="Castanera R."/>
            <person name="Culley D."/>
            <person name="Daum C."/>
            <person name="Ezra D."/>
            <person name="Gonzalez J."/>
            <person name="Henrissat B."/>
            <person name="Kuo A."/>
            <person name="Liang C."/>
            <person name="Lipzen A."/>
            <person name="Lutzoni F."/>
            <person name="Magnuson J."/>
            <person name="Mondo S."/>
            <person name="Nolan M."/>
            <person name="Ohm R."/>
            <person name="Pangilinan J."/>
            <person name="Park H.-J."/>
            <person name="Ramirez L."/>
            <person name="Alfaro M."/>
            <person name="Sun H."/>
            <person name="Tritt A."/>
            <person name="Yoshinaga Y."/>
            <person name="Zwiers L.-H."/>
            <person name="Turgeon B."/>
            <person name="Goodwin S."/>
            <person name="Spatafora J."/>
            <person name="Crous P."/>
            <person name="Grigoriev I."/>
        </authorList>
    </citation>
    <scope>NUCLEOTIDE SEQUENCE</scope>
    <source>
        <strain evidence="2">CBS 480.64</strain>
    </source>
</reference>
<evidence type="ECO:0000313" key="3">
    <source>
        <dbReference type="Proteomes" id="UP000799421"/>
    </source>
</evidence>
<accession>A0A6A7BY38</accession>
<evidence type="ECO:0000256" key="1">
    <source>
        <dbReference type="SAM" id="MobiDB-lite"/>
    </source>
</evidence>
<proteinExistence type="predicted"/>
<feature type="region of interest" description="Disordered" evidence="1">
    <location>
        <begin position="1"/>
        <end position="26"/>
    </location>
</feature>
<sequence>MMSRPPTVEGRRYIAEPNMRNPGPNDVEFSVVYPGGDRPVANPSNEPLGSCH</sequence>
<protein>
    <submittedName>
        <fullName evidence="2">Uncharacterized protein</fullName>
    </submittedName>
</protein>
<dbReference type="AlphaFoldDB" id="A0A6A7BY38"/>
<organism evidence="2 3">
    <name type="scientific">Piedraia hortae CBS 480.64</name>
    <dbReference type="NCBI Taxonomy" id="1314780"/>
    <lineage>
        <taxon>Eukaryota</taxon>
        <taxon>Fungi</taxon>
        <taxon>Dikarya</taxon>
        <taxon>Ascomycota</taxon>
        <taxon>Pezizomycotina</taxon>
        <taxon>Dothideomycetes</taxon>
        <taxon>Dothideomycetidae</taxon>
        <taxon>Capnodiales</taxon>
        <taxon>Piedraiaceae</taxon>
        <taxon>Piedraia</taxon>
    </lineage>
</organism>
<dbReference type="EMBL" id="MU005985">
    <property type="protein sequence ID" value="KAF2860124.1"/>
    <property type="molecule type" value="Genomic_DNA"/>
</dbReference>
<name>A0A6A7BY38_9PEZI</name>
<dbReference type="Proteomes" id="UP000799421">
    <property type="component" value="Unassembled WGS sequence"/>
</dbReference>
<keyword evidence="3" id="KW-1185">Reference proteome</keyword>
<gene>
    <name evidence="2" type="ORF">K470DRAFT_258276</name>
</gene>